<proteinExistence type="inferred from homology"/>
<evidence type="ECO:0000313" key="15">
    <source>
        <dbReference type="Proteomes" id="UP001318040"/>
    </source>
</evidence>
<dbReference type="CDD" id="cd21115">
    <property type="entry name" value="legumain_C"/>
    <property type="match status" value="1"/>
</dbReference>
<comment type="subunit">
    <text evidence="11">Homodimer before autocatalytic removal of the propeptide. Monomer after autocatalytic processing. May interact with integrins.</text>
</comment>
<dbReference type="GO" id="GO:0005773">
    <property type="term" value="C:vacuole"/>
    <property type="evidence" value="ECO:0007669"/>
    <property type="project" value="GOC"/>
</dbReference>
<evidence type="ECO:0000256" key="6">
    <source>
        <dbReference type="ARBA" id="ARBA00022729"/>
    </source>
</evidence>
<dbReference type="PIRSF" id="PIRSF019663">
    <property type="entry name" value="Legumain"/>
    <property type="match status" value="1"/>
</dbReference>
<dbReference type="InterPro" id="IPR043577">
    <property type="entry name" value="AE"/>
</dbReference>
<evidence type="ECO:0000256" key="2">
    <source>
        <dbReference type="ARBA" id="ARBA00009941"/>
    </source>
</evidence>
<keyword evidence="8" id="KW-0788">Thiol protease</keyword>
<comment type="similarity">
    <text evidence="2">Belongs to the peptidase C13 family.</text>
</comment>
<dbReference type="EC" id="3.4.22.34" evidence="3"/>
<evidence type="ECO:0000256" key="7">
    <source>
        <dbReference type="ARBA" id="ARBA00022801"/>
    </source>
</evidence>
<feature type="active site" evidence="12">
    <location>
        <position position="147"/>
    </location>
</feature>
<dbReference type="GO" id="GO:0006624">
    <property type="term" value="P:vacuolar protein processing"/>
    <property type="evidence" value="ECO:0007669"/>
    <property type="project" value="TreeGrafter"/>
</dbReference>
<evidence type="ECO:0000256" key="11">
    <source>
        <dbReference type="ARBA" id="ARBA00046668"/>
    </source>
</evidence>
<evidence type="ECO:0000256" key="13">
    <source>
        <dbReference type="SAM" id="SignalP"/>
    </source>
</evidence>
<dbReference type="GO" id="GO:0004197">
    <property type="term" value="F:cysteine-type endopeptidase activity"/>
    <property type="evidence" value="ECO:0007669"/>
    <property type="project" value="UniProtKB-EC"/>
</dbReference>
<dbReference type="Gene3D" id="1.10.132.130">
    <property type="match status" value="1"/>
</dbReference>
<gene>
    <name evidence="16" type="primary">LGMN</name>
</gene>
<dbReference type="PANTHER" id="PTHR12000:SF42">
    <property type="entry name" value="LEGUMAIN"/>
    <property type="match status" value="1"/>
</dbReference>
<feature type="chain" id="PRO_5042593835" description="Legumain" evidence="13">
    <location>
        <begin position="16"/>
        <end position="432"/>
    </location>
</feature>
<evidence type="ECO:0000256" key="4">
    <source>
        <dbReference type="ARBA" id="ARBA00021147"/>
    </source>
</evidence>
<dbReference type="KEGG" id="pmrn:116943246"/>
<evidence type="ECO:0000256" key="1">
    <source>
        <dbReference type="ARBA" id="ARBA00000810"/>
    </source>
</evidence>
<sequence>MRAALLMALVAGACASALPFSPEPGRKNWVLIVAGSSTWDNYRHQADVCHAYQVVHKHGLPDSQIVVMMYDDLANNSANPTPGKIINRPNGPDVYKGVPKDYVGKDVTPANFLAVLRGDRDAVSGMGSGKVLQSGPEDHVFVFFTDHGGPGILCFPNQDLHVEDLNRTIQDMHDNKQFAKMVFYIEACESGSMMVNLASDVNVYATTAAGTNEPSYACYYDSERNTFLGDVYSVKWMEDSDSEDLYKETIHKQFKIVKEETNTSHVQQYGDKTISHMKLVEFQGDLEAVPPPPLVLPPASVKDAVPSPDVPLAILEHRLNAARDPEVASRIFADIQTLLQTRKRMEEVVRGVVGLCAATPEQAQHLLESRQDLNEHGCYRRAVTHFKSRCFNWSDQKYQYALRHLYVLLNMCEEKIPIGRIEEAMDKMCLAL</sequence>
<dbReference type="RefSeq" id="XP_032811834.1">
    <property type="nucleotide sequence ID" value="XM_032955943.1"/>
</dbReference>
<dbReference type="Pfam" id="PF01650">
    <property type="entry name" value="Peptidase_C13"/>
    <property type="match status" value="1"/>
</dbReference>
<evidence type="ECO:0000256" key="8">
    <source>
        <dbReference type="ARBA" id="ARBA00022807"/>
    </source>
</evidence>
<dbReference type="FunFam" id="1.10.132.130:FF:000001">
    <property type="entry name" value="Vacuolar-processing enzyme beta-isozyme"/>
    <property type="match status" value="1"/>
</dbReference>
<protein>
    <recommendedName>
        <fullName evidence="4">Legumain</fullName>
        <ecNumber evidence="3">3.4.22.34</ecNumber>
    </recommendedName>
    <alternativeName>
        <fullName evidence="9">Protease, cysteine 1</fullName>
    </alternativeName>
</protein>
<name>A0AAJ7WVM8_PETMA</name>
<comment type="catalytic activity">
    <reaction evidence="1">
        <text>Hydrolysis of proteins and small molecule substrates at -Asn-|-Xaa- bonds.</text>
        <dbReference type="EC" id="3.4.22.34"/>
    </reaction>
</comment>
<evidence type="ECO:0000313" key="16">
    <source>
        <dbReference type="RefSeq" id="XP_032811834.1"/>
    </source>
</evidence>
<keyword evidence="7" id="KW-0378">Hydrolase</keyword>
<feature type="active site" description="Nucleophile" evidence="12">
    <location>
        <position position="188"/>
    </location>
</feature>
<evidence type="ECO:0000259" key="14">
    <source>
        <dbReference type="Pfam" id="PF20985"/>
    </source>
</evidence>
<dbReference type="Proteomes" id="UP001318040">
    <property type="component" value="Chromosome 17"/>
</dbReference>
<evidence type="ECO:0000256" key="5">
    <source>
        <dbReference type="ARBA" id="ARBA00022670"/>
    </source>
</evidence>
<evidence type="ECO:0000256" key="12">
    <source>
        <dbReference type="PIRSR" id="PIRSR019663-1"/>
    </source>
</evidence>
<dbReference type="AlphaFoldDB" id="A0AAJ7WVM8"/>
<dbReference type="Gene3D" id="3.40.50.1460">
    <property type="match status" value="1"/>
</dbReference>
<keyword evidence="6 13" id="KW-0732">Signal</keyword>
<dbReference type="InterPro" id="IPR048501">
    <property type="entry name" value="Legum_prodom"/>
</dbReference>
<dbReference type="PRINTS" id="PR00776">
    <property type="entry name" value="HEMOGLOBNASE"/>
</dbReference>
<feature type="signal peptide" evidence="13">
    <location>
        <begin position="1"/>
        <end position="15"/>
    </location>
</feature>
<reference evidence="16" key="1">
    <citation type="submission" date="2025-08" db="UniProtKB">
        <authorList>
            <consortium name="RefSeq"/>
        </authorList>
    </citation>
    <scope>IDENTIFICATION</scope>
    <source>
        <tissue evidence="16">Sperm</tissue>
    </source>
</reference>
<evidence type="ECO:0000256" key="9">
    <source>
        <dbReference type="ARBA" id="ARBA00030799"/>
    </source>
</evidence>
<dbReference type="InterPro" id="IPR046427">
    <property type="entry name" value="Legumain_prodom_sf"/>
</dbReference>
<dbReference type="FunFam" id="3.40.50.1460:FF:000006">
    <property type="entry name" value="Legumain"/>
    <property type="match status" value="1"/>
</dbReference>
<keyword evidence="15" id="KW-1185">Reference proteome</keyword>
<dbReference type="CTD" id="5641"/>
<feature type="domain" description="Legumain prodomain" evidence="14">
    <location>
        <begin position="334"/>
        <end position="429"/>
    </location>
</feature>
<dbReference type="Pfam" id="PF20985">
    <property type="entry name" value="Legum_prodom"/>
    <property type="match status" value="1"/>
</dbReference>
<comment type="function">
    <text evidence="10">Has a strict specificity for hydrolysis of asparaginyl bonds. Can also cleave aspartyl bonds slowly, especially under acidic conditions. Involved in the processing of proteins for MHC class II antigen presentation in the lysosomal/endosomal system. Also involved in MHC class I antigen presentation in cross-presenting dendritic cells by mediating cleavage and maturation of Perforin-2 (MPEG1), thereby promoting antigen translocation in the cytosol. Required for normal lysosomal protein degradation in renal proximal tubules. Required for normal degradation of internalized EGFR. Plays a role in the regulation of cell proliferation via its role in EGFR degradation.</text>
</comment>
<keyword evidence="5" id="KW-0645">Protease</keyword>
<dbReference type="GO" id="GO:0051603">
    <property type="term" value="P:proteolysis involved in protein catabolic process"/>
    <property type="evidence" value="ECO:0007669"/>
    <property type="project" value="InterPro"/>
</dbReference>
<evidence type="ECO:0000256" key="10">
    <source>
        <dbReference type="ARBA" id="ARBA00045698"/>
    </source>
</evidence>
<dbReference type="PIRSF" id="PIRSF500139">
    <property type="entry name" value="AE"/>
    <property type="match status" value="1"/>
</dbReference>
<dbReference type="InterPro" id="IPR001096">
    <property type="entry name" value="Peptidase_C13"/>
</dbReference>
<accession>A0AAJ7WVM8</accession>
<organism evidence="15 16">
    <name type="scientific">Petromyzon marinus</name>
    <name type="common">Sea lamprey</name>
    <dbReference type="NCBI Taxonomy" id="7757"/>
    <lineage>
        <taxon>Eukaryota</taxon>
        <taxon>Metazoa</taxon>
        <taxon>Chordata</taxon>
        <taxon>Craniata</taxon>
        <taxon>Vertebrata</taxon>
        <taxon>Cyclostomata</taxon>
        <taxon>Hyperoartia</taxon>
        <taxon>Petromyzontiformes</taxon>
        <taxon>Petromyzontidae</taxon>
        <taxon>Petromyzon</taxon>
    </lineage>
</organism>
<evidence type="ECO:0000256" key="3">
    <source>
        <dbReference type="ARBA" id="ARBA00012628"/>
    </source>
</evidence>
<dbReference type="PANTHER" id="PTHR12000">
    <property type="entry name" value="HEMOGLOBINASE FAMILY MEMBER"/>
    <property type="match status" value="1"/>
</dbReference>